<keyword evidence="3" id="KW-1185">Reference proteome</keyword>
<dbReference type="EMBL" id="APAU02000262">
    <property type="protein sequence ID" value="EUB54391.1"/>
    <property type="molecule type" value="Genomic_DNA"/>
</dbReference>
<dbReference type="Proteomes" id="UP000019149">
    <property type="component" value="Unassembled WGS sequence"/>
</dbReference>
<dbReference type="CTD" id="36346463"/>
<comment type="caution">
    <text evidence="2">The sequence shown here is derived from an EMBL/GenBank/DDBJ whole genome shotgun (WGS) entry which is preliminary data.</text>
</comment>
<sequence>MLTQYDTSSLSQRRLIYLLVAIFFSFIISFVFIYVTPMPI</sequence>
<evidence type="ECO:0000256" key="1">
    <source>
        <dbReference type="SAM" id="Phobius"/>
    </source>
</evidence>
<accession>W6U1I0</accession>
<keyword evidence="1" id="KW-1133">Transmembrane helix</keyword>
<protein>
    <submittedName>
        <fullName evidence="2">Uncharacterized protein</fullName>
    </submittedName>
</protein>
<proteinExistence type="predicted"/>
<dbReference type="KEGG" id="egl:EGR_10748"/>
<name>W6U1I0_ECHGR</name>
<evidence type="ECO:0000313" key="3">
    <source>
        <dbReference type="Proteomes" id="UP000019149"/>
    </source>
</evidence>
<gene>
    <name evidence="2" type="ORF">EGR_10748</name>
</gene>
<feature type="transmembrane region" description="Helical" evidence="1">
    <location>
        <begin position="15"/>
        <end position="35"/>
    </location>
</feature>
<evidence type="ECO:0000313" key="2">
    <source>
        <dbReference type="EMBL" id="EUB54391.1"/>
    </source>
</evidence>
<reference evidence="2 3" key="1">
    <citation type="journal article" date="2013" name="Nat. Genet.">
        <title>The genome of the hydatid tapeworm Echinococcus granulosus.</title>
        <authorList>
            <person name="Zheng H."/>
            <person name="Zhang W."/>
            <person name="Zhang L."/>
            <person name="Zhang Z."/>
            <person name="Li J."/>
            <person name="Lu G."/>
            <person name="Zhu Y."/>
            <person name="Wang Y."/>
            <person name="Huang Y."/>
            <person name="Liu J."/>
            <person name="Kang H."/>
            <person name="Chen J."/>
            <person name="Wang L."/>
            <person name="Chen A."/>
            <person name="Yu S."/>
            <person name="Gao Z."/>
            <person name="Jin L."/>
            <person name="Gu W."/>
            <person name="Wang Z."/>
            <person name="Zhao L."/>
            <person name="Shi B."/>
            <person name="Wen H."/>
            <person name="Lin R."/>
            <person name="Jones M.K."/>
            <person name="Brejova B."/>
            <person name="Vinar T."/>
            <person name="Zhao G."/>
            <person name="McManus D.P."/>
            <person name="Chen Z."/>
            <person name="Zhou Y."/>
            <person name="Wang S."/>
        </authorList>
    </citation>
    <scope>NUCLEOTIDE SEQUENCE [LARGE SCALE GENOMIC DNA]</scope>
</reference>
<organism evidence="2 3">
    <name type="scientific">Echinococcus granulosus</name>
    <name type="common">Hydatid tapeworm</name>
    <dbReference type="NCBI Taxonomy" id="6210"/>
    <lineage>
        <taxon>Eukaryota</taxon>
        <taxon>Metazoa</taxon>
        <taxon>Spiralia</taxon>
        <taxon>Lophotrochozoa</taxon>
        <taxon>Platyhelminthes</taxon>
        <taxon>Cestoda</taxon>
        <taxon>Eucestoda</taxon>
        <taxon>Cyclophyllidea</taxon>
        <taxon>Taeniidae</taxon>
        <taxon>Echinococcus</taxon>
        <taxon>Echinococcus granulosus group</taxon>
    </lineage>
</organism>
<dbReference type="RefSeq" id="XP_024345587.1">
    <property type="nucleotide sequence ID" value="XM_024499997.1"/>
</dbReference>
<keyword evidence="1" id="KW-0812">Transmembrane</keyword>
<dbReference type="AlphaFoldDB" id="W6U1I0"/>
<keyword evidence="1" id="KW-0472">Membrane</keyword>
<dbReference type="GeneID" id="36346463"/>